<dbReference type="STRING" id="1178516.AWR27_04405"/>
<dbReference type="Gene3D" id="3.30.450.20">
    <property type="entry name" value="PAS domain"/>
    <property type="match status" value="1"/>
</dbReference>
<dbReference type="EC" id="2.7.13.3" evidence="2"/>
<name>A0A1P9WTI3_9BACT</name>
<dbReference type="InterPro" id="IPR003594">
    <property type="entry name" value="HATPase_dom"/>
</dbReference>
<accession>A0A1P9WTI3</accession>
<keyword evidence="11" id="KW-1185">Reference proteome</keyword>
<proteinExistence type="predicted"/>
<evidence type="ECO:0000256" key="2">
    <source>
        <dbReference type="ARBA" id="ARBA00012438"/>
    </source>
</evidence>
<evidence type="ECO:0000313" key="10">
    <source>
        <dbReference type="EMBL" id="AQG78643.1"/>
    </source>
</evidence>
<feature type="domain" description="Histidine kinase/HSP90-like ATPase" evidence="9">
    <location>
        <begin position="134"/>
        <end position="233"/>
    </location>
</feature>
<dbReference type="SMART" id="SM00387">
    <property type="entry name" value="HATPase_c"/>
    <property type="match status" value="1"/>
</dbReference>
<keyword evidence="7" id="KW-0067">ATP-binding</keyword>
<sequence>MLLLTLLLGGLFWQFQSIRRKRSEIERQADQLKTLMRELHHRVKNNLAIVSSLLRLQVRHLDDEKAIEAVRVSQQRVHAMSLIHQRLYQTDAVSSVNMREFLTDLAQNLMQAYGFEANRFDLQIAIDQPDVDVDVAIPMGLIANELITNAFKYAYTDVERPRLHIGLHNHNGLTLEVQDNGPGLADTDWQPQVNRQASFGQRLVATLSQQLDATIELVRQNGTLFRLHIPSNRLQPVE</sequence>
<dbReference type="GO" id="GO:0005524">
    <property type="term" value="F:ATP binding"/>
    <property type="evidence" value="ECO:0007669"/>
    <property type="project" value="UniProtKB-KW"/>
</dbReference>
<dbReference type="Pfam" id="PF02518">
    <property type="entry name" value="HATPase_c"/>
    <property type="match status" value="1"/>
</dbReference>
<dbReference type="PANTHER" id="PTHR41523:SF8">
    <property type="entry name" value="ETHYLENE RESPONSE SENSOR PROTEIN"/>
    <property type="match status" value="1"/>
</dbReference>
<dbReference type="KEGG" id="smon:AWR27_04405"/>
<evidence type="ECO:0000313" key="11">
    <source>
        <dbReference type="Proteomes" id="UP000187941"/>
    </source>
</evidence>
<evidence type="ECO:0000256" key="6">
    <source>
        <dbReference type="ARBA" id="ARBA00022777"/>
    </source>
</evidence>
<dbReference type="InterPro" id="IPR036890">
    <property type="entry name" value="HATPase_C_sf"/>
</dbReference>
<dbReference type="Pfam" id="PF07568">
    <property type="entry name" value="HisKA_2"/>
    <property type="match status" value="1"/>
</dbReference>
<evidence type="ECO:0000256" key="4">
    <source>
        <dbReference type="ARBA" id="ARBA00022679"/>
    </source>
</evidence>
<keyword evidence="6" id="KW-0418">Kinase</keyword>
<evidence type="ECO:0000259" key="9">
    <source>
        <dbReference type="SMART" id="SM00387"/>
    </source>
</evidence>
<keyword evidence="8" id="KW-0175">Coiled coil</keyword>
<comment type="catalytic activity">
    <reaction evidence="1">
        <text>ATP + protein L-histidine = ADP + protein N-phospho-L-histidine.</text>
        <dbReference type="EC" id="2.7.13.3"/>
    </reaction>
</comment>
<dbReference type="PANTHER" id="PTHR41523">
    <property type="entry name" value="TWO-COMPONENT SYSTEM SENSOR PROTEIN"/>
    <property type="match status" value="1"/>
</dbReference>
<dbReference type="AlphaFoldDB" id="A0A1P9WTI3"/>
<organism evidence="10 11">
    <name type="scientific">Spirosoma montaniterrae</name>
    <dbReference type="NCBI Taxonomy" id="1178516"/>
    <lineage>
        <taxon>Bacteria</taxon>
        <taxon>Pseudomonadati</taxon>
        <taxon>Bacteroidota</taxon>
        <taxon>Cytophagia</taxon>
        <taxon>Cytophagales</taxon>
        <taxon>Cytophagaceae</taxon>
        <taxon>Spirosoma</taxon>
    </lineage>
</organism>
<feature type="coiled-coil region" evidence="8">
    <location>
        <begin position="15"/>
        <end position="42"/>
    </location>
</feature>
<reference evidence="10 11" key="1">
    <citation type="submission" date="2016-01" db="EMBL/GenBank/DDBJ databases">
        <authorList>
            <person name="Oliw E.H."/>
        </authorList>
    </citation>
    <scope>NUCLEOTIDE SEQUENCE [LARGE SCALE GENOMIC DNA]</scope>
    <source>
        <strain evidence="10 11">DY10</strain>
    </source>
</reference>
<dbReference type="Gene3D" id="3.30.565.10">
    <property type="entry name" value="Histidine kinase-like ATPase, C-terminal domain"/>
    <property type="match status" value="1"/>
</dbReference>
<dbReference type="GO" id="GO:0004673">
    <property type="term" value="F:protein histidine kinase activity"/>
    <property type="evidence" value="ECO:0007669"/>
    <property type="project" value="UniProtKB-EC"/>
</dbReference>
<gene>
    <name evidence="10" type="ORF">AWR27_04405</name>
</gene>
<evidence type="ECO:0000256" key="3">
    <source>
        <dbReference type="ARBA" id="ARBA00022553"/>
    </source>
</evidence>
<protein>
    <recommendedName>
        <fullName evidence="2">histidine kinase</fullName>
        <ecNumber evidence="2">2.7.13.3</ecNumber>
    </recommendedName>
</protein>
<dbReference type="OrthoDB" id="9767435at2"/>
<dbReference type="RefSeq" id="WP_077130083.1">
    <property type="nucleotide sequence ID" value="NZ_CP014263.1"/>
</dbReference>
<keyword evidence="5" id="KW-0547">Nucleotide-binding</keyword>
<evidence type="ECO:0000256" key="5">
    <source>
        <dbReference type="ARBA" id="ARBA00022741"/>
    </source>
</evidence>
<evidence type="ECO:0000256" key="1">
    <source>
        <dbReference type="ARBA" id="ARBA00000085"/>
    </source>
</evidence>
<dbReference type="EMBL" id="CP014263">
    <property type="protein sequence ID" value="AQG78643.1"/>
    <property type="molecule type" value="Genomic_DNA"/>
</dbReference>
<keyword evidence="4" id="KW-0808">Transferase</keyword>
<evidence type="ECO:0000256" key="7">
    <source>
        <dbReference type="ARBA" id="ARBA00022840"/>
    </source>
</evidence>
<dbReference type="Proteomes" id="UP000187941">
    <property type="component" value="Chromosome"/>
</dbReference>
<dbReference type="InterPro" id="IPR011495">
    <property type="entry name" value="Sig_transdc_His_kin_sub2_dim/P"/>
</dbReference>
<keyword evidence="3" id="KW-0597">Phosphoprotein</keyword>
<evidence type="ECO:0000256" key="8">
    <source>
        <dbReference type="SAM" id="Coils"/>
    </source>
</evidence>
<dbReference type="SUPFAM" id="SSF55874">
    <property type="entry name" value="ATPase domain of HSP90 chaperone/DNA topoisomerase II/histidine kinase"/>
    <property type="match status" value="1"/>
</dbReference>